<dbReference type="GO" id="GO:0016020">
    <property type="term" value="C:membrane"/>
    <property type="evidence" value="ECO:0007669"/>
    <property type="project" value="UniProtKB-SubCell"/>
</dbReference>
<dbReference type="Proteomes" id="UP000800092">
    <property type="component" value="Unassembled WGS sequence"/>
</dbReference>
<keyword evidence="4 6" id="KW-0472">Membrane</keyword>
<evidence type="ECO:0000256" key="6">
    <source>
        <dbReference type="SAM" id="Phobius"/>
    </source>
</evidence>
<comment type="similarity">
    <text evidence="5">Belongs to the SAT4 family.</text>
</comment>
<feature type="transmembrane region" description="Helical" evidence="6">
    <location>
        <begin position="253"/>
        <end position="274"/>
    </location>
</feature>
<feature type="domain" description="Rhodopsin" evidence="7">
    <location>
        <begin position="24"/>
        <end position="274"/>
    </location>
</feature>
<dbReference type="InterPro" id="IPR049326">
    <property type="entry name" value="Rhodopsin_dom_fungi"/>
</dbReference>
<name>A0A6A6GVX4_VIRVR</name>
<feature type="transmembrane region" description="Helical" evidence="6">
    <location>
        <begin position="40"/>
        <end position="61"/>
    </location>
</feature>
<organism evidence="8 9">
    <name type="scientific">Viridothelium virens</name>
    <name type="common">Speckled blister lichen</name>
    <name type="synonym">Trypethelium virens</name>
    <dbReference type="NCBI Taxonomy" id="1048519"/>
    <lineage>
        <taxon>Eukaryota</taxon>
        <taxon>Fungi</taxon>
        <taxon>Dikarya</taxon>
        <taxon>Ascomycota</taxon>
        <taxon>Pezizomycotina</taxon>
        <taxon>Dothideomycetes</taxon>
        <taxon>Dothideomycetes incertae sedis</taxon>
        <taxon>Trypetheliales</taxon>
        <taxon>Trypetheliaceae</taxon>
        <taxon>Viridothelium</taxon>
    </lineage>
</organism>
<evidence type="ECO:0000256" key="4">
    <source>
        <dbReference type="ARBA" id="ARBA00023136"/>
    </source>
</evidence>
<accession>A0A6A6GVX4</accession>
<evidence type="ECO:0000256" key="3">
    <source>
        <dbReference type="ARBA" id="ARBA00022989"/>
    </source>
</evidence>
<feature type="transmembrane region" description="Helical" evidence="6">
    <location>
        <begin position="126"/>
        <end position="147"/>
    </location>
</feature>
<evidence type="ECO:0000313" key="8">
    <source>
        <dbReference type="EMBL" id="KAF2229473.1"/>
    </source>
</evidence>
<protein>
    <recommendedName>
        <fullName evidence="7">Rhodopsin domain-containing protein</fullName>
    </recommendedName>
</protein>
<keyword evidence="3 6" id="KW-1133">Transmembrane helix</keyword>
<feature type="transmembrane region" description="Helical" evidence="6">
    <location>
        <begin position="174"/>
        <end position="195"/>
    </location>
</feature>
<dbReference type="OrthoDB" id="5393606at2759"/>
<evidence type="ECO:0000256" key="2">
    <source>
        <dbReference type="ARBA" id="ARBA00022692"/>
    </source>
</evidence>
<gene>
    <name evidence="8" type="ORF">EV356DRAFT_386320</name>
</gene>
<dbReference type="InterPro" id="IPR052337">
    <property type="entry name" value="SAT4-like"/>
</dbReference>
<evidence type="ECO:0000256" key="1">
    <source>
        <dbReference type="ARBA" id="ARBA00004141"/>
    </source>
</evidence>
<feature type="transmembrane region" description="Helical" evidence="6">
    <location>
        <begin position="94"/>
        <end position="114"/>
    </location>
</feature>
<dbReference type="AlphaFoldDB" id="A0A6A6GVX4"/>
<dbReference type="Pfam" id="PF20684">
    <property type="entry name" value="Fung_rhodopsin"/>
    <property type="match status" value="1"/>
</dbReference>
<dbReference type="PANTHER" id="PTHR33048:SF157">
    <property type="entry name" value="INTEGRAL MEMBRANE PROTEIN"/>
    <property type="match status" value="1"/>
</dbReference>
<feature type="transmembrane region" description="Helical" evidence="6">
    <location>
        <begin position="207"/>
        <end position="233"/>
    </location>
</feature>
<evidence type="ECO:0000259" key="7">
    <source>
        <dbReference type="Pfam" id="PF20684"/>
    </source>
</evidence>
<comment type="subcellular location">
    <subcellularLocation>
        <location evidence="1">Membrane</location>
        <topology evidence="1">Multi-pass membrane protein</topology>
    </subcellularLocation>
</comment>
<evidence type="ECO:0000256" key="5">
    <source>
        <dbReference type="ARBA" id="ARBA00038359"/>
    </source>
</evidence>
<dbReference type="EMBL" id="ML991862">
    <property type="protein sequence ID" value="KAF2229473.1"/>
    <property type="molecule type" value="Genomic_DNA"/>
</dbReference>
<dbReference type="PANTHER" id="PTHR33048">
    <property type="entry name" value="PTH11-LIKE INTEGRAL MEMBRANE PROTEIN (AFU_ORTHOLOGUE AFUA_5G11245)"/>
    <property type="match status" value="1"/>
</dbReference>
<reference evidence="8" key="1">
    <citation type="journal article" date="2020" name="Stud. Mycol.">
        <title>101 Dothideomycetes genomes: a test case for predicting lifestyles and emergence of pathogens.</title>
        <authorList>
            <person name="Haridas S."/>
            <person name="Albert R."/>
            <person name="Binder M."/>
            <person name="Bloem J."/>
            <person name="Labutti K."/>
            <person name="Salamov A."/>
            <person name="Andreopoulos B."/>
            <person name="Baker S."/>
            <person name="Barry K."/>
            <person name="Bills G."/>
            <person name="Bluhm B."/>
            <person name="Cannon C."/>
            <person name="Castanera R."/>
            <person name="Culley D."/>
            <person name="Daum C."/>
            <person name="Ezra D."/>
            <person name="Gonzalez J."/>
            <person name="Henrissat B."/>
            <person name="Kuo A."/>
            <person name="Liang C."/>
            <person name="Lipzen A."/>
            <person name="Lutzoni F."/>
            <person name="Magnuson J."/>
            <person name="Mondo S."/>
            <person name="Nolan M."/>
            <person name="Ohm R."/>
            <person name="Pangilinan J."/>
            <person name="Park H.-J."/>
            <person name="Ramirez L."/>
            <person name="Alfaro M."/>
            <person name="Sun H."/>
            <person name="Tritt A."/>
            <person name="Yoshinaga Y."/>
            <person name="Zwiers L.-H."/>
            <person name="Turgeon B."/>
            <person name="Goodwin S."/>
            <person name="Spatafora J."/>
            <person name="Crous P."/>
            <person name="Grigoriev I."/>
        </authorList>
    </citation>
    <scope>NUCLEOTIDE SEQUENCE</scope>
    <source>
        <strain evidence="8">Tuck. ex Michener</strain>
    </source>
</reference>
<keyword evidence="2 6" id="KW-0812">Transmembrane</keyword>
<evidence type="ECO:0000313" key="9">
    <source>
        <dbReference type="Proteomes" id="UP000800092"/>
    </source>
</evidence>
<sequence>MPTPSEVIAMGVVMPLADGGILLLRYLARRRTGKYGIDDYLILFAYITSLSLGALLIVGAVRYDYGLNGPATTAGSGYIAYGKGLVHTKRITNIIDFIQFWPLGASKLSCIFFYRRIFRGQAFDIVSWTTSFVVLAWMLASFFLILLQCGKHVDWLWTSAEHIAANCMSGVKIALFYSSVDVVVDIVIIIIPIYWVSKTLTSRTKKFLVCCVFLFGALAVLSSVVRLVVFIVIYPGHNSTPNQYAWLTDVAYFSMLEIGLGIIAACLPTLGPLLTDAQRHRFRNTVGAFFPGNRGSQISGFQPYLSFRGLRPKPLLSGSVSGTPFVLKESTETRPDLETFVMGDIERALGHSDRIPTARDGAHVSSDI</sequence>
<keyword evidence="9" id="KW-1185">Reference proteome</keyword>
<feature type="transmembrane region" description="Helical" evidence="6">
    <location>
        <begin position="6"/>
        <end position="28"/>
    </location>
</feature>
<proteinExistence type="inferred from homology"/>